<reference evidence="2 3" key="1">
    <citation type="journal article" date="2020" name="BMC Genomics">
        <title>Intraspecific diversification of the crop wild relative Brassica cretica Lam. using demographic model selection.</title>
        <authorList>
            <person name="Kioukis A."/>
            <person name="Michalopoulou V.A."/>
            <person name="Briers L."/>
            <person name="Pirintsos S."/>
            <person name="Studholme D.J."/>
            <person name="Pavlidis P."/>
            <person name="Sarris P.F."/>
        </authorList>
    </citation>
    <scope>NUCLEOTIDE SEQUENCE [LARGE SCALE GENOMIC DNA]</scope>
    <source>
        <strain evidence="3">cv. PFS-1207/04</strain>
    </source>
</reference>
<name>A0ABQ7CVL8_BRACR</name>
<dbReference type="EMBL" id="QGKV02000759">
    <property type="protein sequence ID" value="KAF3563240.1"/>
    <property type="molecule type" value="Genomic_DNA"/>
</dbReference>
<protein>
    <submittedName>
        <fullName evidence="2">Uncharacterized protein</fullName>
    </submittedName>
</protein>
<evidence type="ECO:0000313" key="3">
    <source>
        <dbReference type="Proteomes" id="UP000266723"/>
    </source>
</evidence>
<gene>
    <name evidence="2" type="ORF">DY000_02016087</name>
</gene>
<organism evidence="2 3">
    <name type="scientific">Brassica cretica</name>
    <name type="common">Mustard</name>
    <dbReference type="NCBI Taxonomy" id="69181"/>
    <lineage>
        <taxon>Eukaryota</taxon>
        <taxon>Viridiplantae</taxon>
        <taxon>Streptophyta</taxon>
        <taxon>Embryophyta</taxon>
        <taxon>Tracheophyta</taxon>
        <taxon>Spermatophyta</taxon>
        <taxon>Magnoliopsida</taxon>
        <taxon>eudicotyledons</taxon>
        <taxon>Gunneridae</taxon>
        <taxon>Pentapetalae</taxon>
        <taxon>rosids</taxon>
        <taxon>malvids</taxon>
        <taxon>Brassicales</taxon>
        <taxon>Brassicaceae</taxon>
        <taxon>Brassiceae</taxon>
        <taxon>Brassica</taxon>
    </lineage>
</organism>
<accession>A0ABQ7CVL8</accession>
<keyword evidence="3" id="KW-1185">Reference proteome</keyword>
<proteinExistence type="predicted"/>
<feature type="region of interest" description="Disordered" evidence="1">
    <location>
        <begin position="33"/>
        <end position="98"/>
    </location>
</feature>
<feature type="compositionally biased region" description="Acidic residues" evidence="1">
    <location>
        <begin position="38"/>
        <end position="70"/>
    </location>
</feature>
<evidence type="ECO:0000256" key="1">
    <source>
        <dbReference type="SAM" id="MobiDB-lite"/>
    </source>
</evidence>
<sequence>MNDLKYVFDSTNDDMVELEAAGKEWNEINYTYGGYEPEREDGDEDCDDSPGEGDEGDQSNDEEPVAEEGDEIVKENMNANENDDGDDVVLDAGNGAND</sequence>
<evidence type="ECO:0000313" key="2">
    <source>
        <dbReference type="EMBL" id="KAF3563240.1"/>
    </source>
</evidence>
<dbReference type="Proteomes" id="UP000266723">
    <property type="component" value="Unassembled WGS sequence"/>
</dbReference>
<comment type="caution">
    <text evidence="2">The sequence shown here is derived from an EMBL/GenBank/DDBJ whole genome shotgun (WGS) entry which is preliminary data.</text>
</comment>